<evidence type="ECO:0000256" key="4">
    <source>
        <dbReference type="ARBA" id="ARBA00022989"/>
    </source>
</evidence>
<evidence type="ECO:0000256" key="1">
    <source>
        <dbReference type="ARBA" id="ARBA00004651"/>
    </source>
</evidence>
<dbReference type="InterPro" id="IPR018076">
    <property type="entry name" value="T2SS_GspF_dom"/>
</dbReference>
<dbReference type="RefSeq" id="WP_161021710.1">
    <property type="nucleotide sequence ID" value="NZ_WWCP01000066.1"/>
</dbReference>
<organism evidence="8 9">
    <name type="scientific">Duganella lactea</name>
    <dbReference type="NCBI Taxonomy" id="2692173"/>
    <lineage>
        <taxon>Bacteria</taxon>
        <taxon>Pseudomonadati</taxon>
        <taxon>Pseudomonadota</taxon>
        <taxon>Betaproteobacteria</taxon>
        <taxon>Burkholderiales</taxon>
        <taxon>Oxalobacteraceae</taxon>
        <taxon>Telluria group</taxon>
        <taxon>Duganella</taxon>
    </lineage>
</organism>
<evidence type="ECO:0000313" key="9">
    <source>
        <dbReference type="Proteomes" id="UP000474565"/>
    </source>
</evidence>
<feature type="transmembrane region" description="Helical" evidence="6">
    <location>
        <begin position="6"/>
        <end position="27"/>
    </location>
</feature>
<dbReference type="Gene3D" id="1.20.81.30">
    <property type="entry name" value="Type II secretion system (T2SS), domain F"/>
    <property type="match status" value="1"/>
</dbReference>
<evidence type="ECO:0000259" key="7">
    <source>
        <dbReference type="Pfam" id="PF00482"/>
    </source>
</evidence>
<feature type="transmembrane region" description="Helical" evidence="6">
    <location>
        <begin position="268"/>
        <end position="286"/>
    </location>
</feature>
<accession>A0A6L8MTS0</accession>
<name>A0A6L8MTS0_9BURK</name>
<feature type="domain" description="Type II secretion system protein GspF" evidence="7">
    <location>
        <begin position="158"/>
        <end position="282"/>
    </location>
</feature>
<evidence type="ECO:0000313" key="8">
    <source>
        <dbReference type="EMBL" id="MYM85416.1"/>
    </source>
</evidence>
<keyword evidence="3 6" id="KW-0812">Transmembrane</keyword>
<dbReference type="AlphaFoldDB" id="A0A6L8MTS0"/>
<reference evidence="8 9" key="1">
    <citation type="submission" date="2019-12" db="EMBL/GenBank/DDBJ databases">
        <title>Novel species isolated from a subtropical stream in China.</title>
        <authorList>
            <person name="Lu H."/>
        </authorList>
    </citation>
    <scope>NUCLEOTIDE SEQUENCE [LARGE SCALE GENOMIC DNA]</scope>
    <source>
        <strain evidence="8 9">FT50W</strain>
    </source>
</reference>
<evidence type="ECO:0000256" key="5">
    <source>
        <dbReference type="ARBA" id="ARBA00023136"/>
    </source>
</evidence>
<dbReference type="Proteomes" id="UP000474565">
    <property type="component" value="Unassembled WGS sequence"/>
</dbReference>
<dbReference type="EMBL" id="WWCP01000066">
    <property type="protein sequence ID" value="MYM85416.1"/>
    <property type="molecule type" value="Genomic_DNA"/>
</dbReference>
<feature type="transmembrane region" description="Helical" evidence="6">
    <location>
        <begin position="95"/>
        <end position="115"/>
    </location>
</feature>
<evidence type="ECO:0000256" key="6">
    <source>
        <dbReference type="SAM" id="Phobius"/>
    </source>
</evidence>
<feature type="transmembrane region" description="Helical" evidence="6">
    <location>
        <begin position="298"/>
        <end position="317"/>
    </location>
</feature>
<evidence type="ECO:0000256" key="3">
    <source>
        <dbReference type="ARBA" id="ARBA00022692"/>
    </source>
</evidence>
<dbReference type="InterPro" id="IPR042094">
    <property type="entry name" value="T2SS_GspF_sf"/>
</dbReference>
<dbReference type="PANTHER" id="PTHR35007">
    <property type="entry name" value="INTEGRAL MEMBRANE PROTEIN-RELATED"/>
    <property type="match status" value="1"/>
</dbReference>
<comment type="subcellular location">
    <subcellularLocation>
        <location evidence="1">Cell membrane</location>
        <topology evidence="1">Multi-pass membrane protein</topology>
    </subcellularLocation>
</comment>
<keyword evidence="2" id="KW-1003">Cell membrane</keyword>
<keyword evidence="5 6" id="KW-0472">Membrane</keyword>
<protein>
    <submittedName>
        <fullName evidence="8">Pilus assembly protein TadB</fullName>
    </submittedName>
</protein>
<proteinExistence type="predicted"/>
<keyword evidence="4 6" id="KW-1133">Transmembrane helix</keyword>
<evidence type="ECO:0000256" key="2">
    <source>
        <dbReference type="ARBA" id="ARBA00022475"/>
    </source>
</evidence>
<dbReference type="Pfam" id="PF00482">
    <property type="entry name" value="T2SSF"/>
    <property type="match status" value="1"/>
</dbReference>
<comment type="caution">
    <text evidence="8">The sequence shown here is derived from an EMBL/GenBank/DDBJ whole genome shotgun (WGS) entry which is preliminary data.</text>
</comment>
<dbReference type="GO" id="GO:0005886">
    <property type="term" value="C:plasma membrane"/>
    <property type="evidence" value="ECO:0007669"/>
    <property type="project" value="UniProtKB-SubCell"/>
</dbReference>
<gene>
    <name evidence="8" type="ORF">GTP44_26215</name>
</gene>
<feature type="transmembrane region" description="Helical" evidence="6">
    <location>
        <begin position="121"/>
        <end position="140"/>
    </location>
</feature>
<dbReference type="PANTHER" id="PTHR35007:SF1">
    <property type="entry name" value="PILUS ASSEMBLY PROTEIN"/>
    <property type="match status" value="1"/>
</dbReference>
<sequence>MDLRLPLFIVLLFAAVALLVWGAYSGWNRARGPEAERVARRLRNALGDGGGGERAVSITKERTLARDAGVQQLLAALPGVAKLDRLLLQTGRGMSAAQLCALIGAGFVLGAVLAGVLGLPWFGLLAMGAGVAALPVFEALRAKRKRILRIEALLPDALDMMGRAMRAGHAFPTALKMVGEEIPDPLGAEFRSVFDEVNFGVSMPDALMNLALRVPSTDLRYFVIAVLIQRETGGNLTDLLASISAIIRDRLKLLGQVKVMSAEGRMSAWVLGLMPFAVGALVSVVNPGSLEVLFTDPGGRKMLGVAAALMLIGMLAIRKITTIHV</sequence>